<dbReference type="InterPro" id="IPR050832">
    <property type="entry name" value="Bact_Acetyltransf"/>
</dbReference>
<protein>
    <submittedName>
        <fullName evidence="4">GNAT family N-acetyltransferase</fullName>
    </submittedName>
</protein>
<dbReference type="PROSITE" id="PS51186">
    <property type="entry name" value="GNAT"/>
    <property type="match status" value="1"/>
</dbReference>
<dbReference type="GO" id="GO:0016747">
    <property type="term" value="F:acyltransferase activity, transferring groups other than amino-acyl groups"/>
    <property type="evidence" value="ECO:0007669"/>
    <property type="project" value="InterPro"/>
</dbReference>
<dbReference type="PANTHER" id="PTHR43877">
    <property type="entry name" value="AMINOALKYLPHOSPHONATE N-ACETYLTRANSFERASE-RELATED-RELATED"/>
    <property type="match status" value="1"/>
</dbReference>
<name>A0A6P2C201_9ACTN</name>
<dbReference type="InterPro" id="IPR016181">
    <property type="entry name" value="Acyl_CoA_acyltransferase"/>
</dbReference>
<keyword evidence="2" id="KW-0012">Acyltransferase</keyword>
<evidence type="ECO:0000313" key="5">
    <source>
        <dbReference type="Proteomes" id="UP000460272"/>
    </source>
</evidence>
<dbReference type="OrthoDB" id="4322031at2"/>
<evidence type="ECO:0000259" key="3">
    <source>
        <dbReference type="PROSITE" id="PS51186"/>
    </source>
</evidence>
<proteinExistence type="predicted"/>
<organism evidence="4 5">
    <name type="scientific">Trebonia kvetii</name>
    <dbReference type="NCBI Taxonomy" id="2480626"/>
    <lineage>
        <taxon>Bacteria</taxon>
        <taxon>Bacillati</taxon>
        <taxon>Actinomycetota</taxon>
        <taxon>Actinomycetes</taxon>
        <taxon>Streptosporangiales</taxon>
        <taxon>Treboniaceae</taxon>
        <taxon>Trebonia</taxon>
    </lineage>
</organism>
<sequence length="158" mass="17460">MADCAWLAHTVPVIRLGTPADLPAADSVYRRASLSNEGDRDRLLAHPEHLILGPEGLAEGRTYVAEEDGTVVGFATWARTGDIIELEDLFVDPDWRRRGIAAALVIRIVDVLRARGVRCLEVTANPHAQEFYSVMGFIDCGTAETEFVTAPRKRLSFR</sequence>
<dbReference type="Pfam" id="PF00583">
    <property type="entry name" value="Acetyltransf_1"/>
    <property type="match status" value="1"/>
</dbReference>
<dbReference type="AlphaFoldDB" id="A0A6P2C201"/>
<dbReference type="Proteomes" id="UP000460272">
    <property type="component" value="Unassembled WGS sequence"/>
</dbReference>
<reference evidence="4 5" key="1">
    <citation type="submission" date="2018-11" db="EMBL/GenBank/DDBJ databases">
        <title>Trebonia kvetii gen.nov., sp.nov., a novel acidophilic actinobacterium, and proposal of the new actinobacterial family Treboniaceae fam. nov.</title>
        <authorList>
            <person name="Rapoport D."/>
            <person name="Sagova-Mareckova M."/>
            <person name="Sedlacek I."/>
            <person name="Provaznik J."/>
            <person name="Kralova S."/>
            <person name="Pavlinic D."/>
            <person name="Benes V."/>
            <person name="Kopecky J."/>
        </authorList>
    </citation>
    <scope>NUCLEOTIDE SEQUENCE [LARGE SCALE GENOMIC DNA]</scope>
    <source>
        <strain evidence="4 5">15Tr583</strain>
    </source>
</reference>
<dbReference type="PANTHER" id="PTHR43877:SF1">
    <property type="entry name" value="ACETYLTRANSFERASE"/>
    <property type="match status" value="1"/>
</dbReference>
<accession>A0A6P2C201</accession>
<gene>
    <name evidence="4" type="ORF">EAS64_12775</name>
</gene>
<dbReference type="EMBL" id="RPFW01000002">
    <property type="protein sequence ID" value="TVZ05419.1"/>
    <property type="molecule type" value="Genomic_DNA"/>
</dbReference>
<feature type="domain" description="N-acetyltransferase" evidence="3">
    <location>
        <begin position="12"/>
        <end position="158"/>
    </location>
</feature>
<evidence type="ECO:0000256" key="1">
    <source>
        <dbReference type="ARBA" id="ARBA00022679"/>
    </source>
</evidence>
<dbReference type="Gene3D" id="3.40.630.30">
    <property type="match status" value="1"/>
</dbReference>
<keyword evidence="5" id="KW-1185">Reference proteome</keyword>
<comment type="caution">
    <text evidence="4">The sequence shown here is derived from an EMBL/GenBank/DDBJ whole genome shotgun (WGS) entry which is preliminary data.</text>
</comment>
<dbReference type="SUPFAM" id="SSF55729">
    <property type="entry name" value="Acyl-CoA N-acyltransferases (Nat)"/>
    <property type="match status" value="1"/>
</dbReference>
<dbReference type="CDD" id="cd04301">
    <property type="entry name" value="NAT_SF"/>
    <property type="match status" value="1"/>
</dbReference>
<keyword evidence="1 4" id="KW-0808">Transferase</keyword>
<evidence type="ECO:0000313" key="4">
    <source>
        <dbReference type="EMBL" id="TVZ05419.1"/>
    </source>
</evidence>
<evidence type="ECO:0000256" key="2">
    <source>
        <dbReference type="ARBA" id="ARBA00023315"/>
    </source>
</evidence>
<dbReference type="InterPro" id="IPR000182">
    <property type="entry name" value="GNAT_dom"/>
</dbReference>